<dbReference type="EMBL" id="QOPD01000010">
    <property type="protein sequence ID" value="RCL37407.1"/>
    <property type="molecule type" value="Genomic_DNA"/>
</dbReference>
<protein>
    <submittedName>
        <fullName evidence="2">Uncharacterized protein</fullName>
    </submittedName>
</protein>
<feature type="transmembrane region" description="Helical" evidence="1">
    <location>
        <begin position="35"/>
        <end position="61"/>
    </location>
</feature>
<evidence type="ECO:0000313" key="3">
    <source>
        <dbReference type="Proteomes" id="UP000252147"/>
    </source>
</evidence>
<reference evidence="2 3" key="1">
    <citation type="journal article" date="2018" name="Microbiome">
        <title>Fine metagenomic profile of the Mediterranean stratified and mixed water columns revealed by assembly and recruitment.</title>
        <authorList>
            <person name="Haro-Moreno J.M."/>
            <person name="Lopez-Perez M."/>
            <person name="De La Torre J.R."/>
            <person name="Picazo A."/>
            <person name="Camacho A."/>
            <person name="Rodriguez-Valera F."/>
        </authorList>
    </citation>
    <scope>NUCLEOTIDE SEQUENCE [LARGE SCALE GENOMIC DNA]</scope>
    <source>
        <strain evidence="2">MED-G83</strain>
    </source>
</reference>
<name>A0A368BKM5_9GAMM</name>
<accession>A0A368BKM5</accession>
<proteinExistence type="predicted"/>
<dbReference type="AlphaFoldDB" id="A0A368BKM5"/>
<organism evidence="2 3">
    <name type="scientific">SAR86 cluster bacterium</name>
    <dbReference type="NCBI Taxonomy" id="2030880"/>
    <lineage>
        <taxon>Bacteria</taxon>
        <taxon>Pseudomonadati</taxon>
        <taxon>Pseudomonadota</taxon>
        <taxon>Gammaproteobacteria</taxon>
        <taxon>SAR86 cluster</taxon>
    </lineage>
</organism>
<keyword evidence="1" id="KW-1133">Transmembrane helix</keyword>
<keyword evidence="1" id="KW-0812">Transmembrane</keyword>
<dbReference type="Proteomes" id="UP000252147">
    <property type="component" value="Unassembled WGS sequence"/>
</dbReference>
<evidence type="ECO:0000313" key="2">
    <source>
        <dbReference type="EMBL" id="RCL37407.1"/>
    </source>
</evidence>
<evidence type="ECO:0000256" key="1">
    <source>
        <dbReference type="SAM" id="Phobius"/>
    </source>
</evidence>
<keyword evidence="1" id="KW-0472">Membrane</keyword>
<sequence>MGIFALGGVVFIVAFILFKISAYRKTNANEQWSKLALVGVIDYLLLIGGTLGTGILFMTIYSSAHG</sequence>
<feature type="transmembrane region" description="Helical" evidence="1">
    <location>
        <begin position="6"/>
        <end position="23"/>
    </location>
</feature>
<comment type="caution">
    <text evidence="2">The sequence shown here is derived from an EMBL/GenBank/DDBJ whole genome shotgun (WGS) entry which is preliminary data.</text>
</comment>
<gene>
    <name evidence="2" type="ORF">DBW97_04885</name>
</gene>